<gene>
    <name evidence="2" type="ORF">FNV43_RR06095</name>
</gene>
<comment type="caution">
    <text evidence="2">The sequence shown here is derived from an EMBL/GenBank/DDBJ whole genome shotgun (WGS) entry which is preliminary data.</text>
</comment>
<dbReference type="EMBL" id="VOIH02000003">
    <property type="protein sequence ID" value="KAF3450016.1"/>
    <property type="molecule type" value="Genomic_DNA"/>
</dbReference>
<sequence>MINRNWVLKRKRRKLPYGPDLSNGKEHNSATSESPRNTSSAKRKVKSEIINDRFSSKKKGNDGVSYLSFLFTFV</sequence>
<reference evidence="2" key="1">
    <citation type="submission" date="2020-03" db="EMBL/GenBank/DDBJ databases">
        <title>A high-quality chromosome-level genome assembly of a woody plant with both climbing and erect habits, Rhamnella rubrinervis.</title>
        <authorList>
            <person name="Lu Z."/>
            <person name="Yang Y."/>
            <person name="Zhu X."/>
            <person name="Sun Y."/>
        </authorList>
    </citation>
    <scope>NUCLEOTIDE SEQUENCE</scope>
    <source>
        <strain evidence="2">BYM</strain>
        <tissue evidence="2">Leaf</tissue>
    </source>
</reference>
<keyword evidence="3" id="KW-1185">Reference proteome</keyword>
<feature type="region of interest" description="Disordered" evidence="1">
    <location>
        <begin position="13"/>
        <end position="62"/>
    </location>
</feature>
<evidence type="ECO:0000313" key="2">
    <source>
        <dbReference type="EMBL" id="KAF3450016.1"/>
    </source>
</evidence>
<dbReference type="OrthoDB" id="1751112at2759"/>
<protein>
    <submittedName>
        <fullName evidence="2">Uncharacterized protein</fullName>
    </submittedName>
</protein>
<feature type="compositionally biased region" description="Polar residues" evidence="1">
    <location>
        <begin position="29"/>
        <end position="40"/>
    </location>
</feature>
<organism evidence="2 3">
    <name type="scientific">Rhamnella rubrinervis</name>
    <dbReference type="NCBI Taxonomy" id="2594499"/>
    <lineage>
        <taxon>Eukaryota</taxon>
        <taxon>Viridiplantae</taxon>
        <taxon>Streptophyta</taxon>
        <taxon>Embryophyta</taxon>
        <taxon>Tracheophyta</taxon>
        <taxon>Spermatophyta</taxon>
        <taxon>Magnoliopsida</taxon>
        <taxon>eudicotyledons</taxon>
        <taxon>Gunneridae</taxon>
        <taxon>Pentapetalae</taxon>
        <taxon>rosids</taxon>
        <taxon>fabids</taxon>
        <taxon>Rosales</taxon>
        <taxon>Rhamnaceae</taxon>
        <taxon>rhamnoid group</taxon>
        <taxon>Rhamneae</taxon>
        <taxon>Rhamnella</taxon>
    </lineage>
</organism>
<accession>A0A8K0HCE8</accession>
<feature type="compositionally biased region" description="Basic and acidic residues" evidence="1">
    <location>
        <begin position="46"/>
        <end position="61"/>
    </location>
</feature>
<proteinExistence type="predicted"/>
<dbReference type="AlphaFoldDB" id="A0A8K0HCE8"/>
<evidence type="ECO:0000256" key="1">
    <source>
        <dbReference type="SAM" id="MobiDB-lite"/>
    </source>
</evidence>
<evidence type="ECO:0000313" key="3">
    <source>
        <dbReference type="Proteomes" id="UP000796880"/>
    </source>
</evidence>
<dbReference type="Proteomes" id="UP000796880">
    <property type="component" value="Unassembled WGS sequence"/>
</dbReference>
<name>A0A8K0HCE8_9ROSA</name>